<dbReference type="InterPro" id="IPR006656">
    <property type="entry name" value="Mopterin_OxRdtase"/>
</dbReference>
<keyword evidence="2" id="KW-0479">Metal-binding</keyword>
<reference evidence="6" key="1">
    <citation type="submission" date="2021-11" db="EMBL/GenBank/DDBJ databases">
        <title>A Novel Adlercreutzia Species, isolated from a Allomyrina dichotoma larva feces.</title>
        <authorList>
            <person name="Suh M.K."/>
        </authorList>
    </citation>
    <scope>NUCLEOTIDE SEQUENCE</scope>
    <source>
        <strain evidence="6">JBNU-10</strain>
    </source>
</reference>
<dbReference type="Pfam" id="PF04879">
    <property type="entry name" value="Molybdop_Fe4S4"/>
    <property type="match status" value="1"/>
</dbReference>
<keyword evidence="7" id="KW-1185">Reference proteome</keyword>
<sequence>MTVKKTRTQCTTCHARCGVFVYSEDGKILRIEGDPDNPKSHGVCCSSGMSEREIHNNTEGRVLYPMKRIDWNPDKGERNPQNRGKSEFVRISWDEALGLIADECLRIKDEYGPEAIITGQGTGRTSNHWHCRLNSSLGLEGWSLVPTHVCLMPHMLPNAFTLGVYSPADGDLANSSTIVLWGENPAMERAITRTIFDRQRQGAKLVVIDTRFQDMSKHADVFLQPRPGTDAAIALALMHEIIEHGWYDREWIDAWTYGFDELAERVRDWTPERAAEVAQVDADDIRAIAELLGTNGPVGMKIGLGPGCMHTNAIQNGRAVACLQGLLGWVDQKGGISVPVSFSVMLDDRITLWDDKDPGRPELFTFGGEEHPLYKSFGRSNDPHATFEAIITQEPRPVRAYIAIANDPLLCYENTNLTYEAMTSPNLDMLAVKDFYFSPTAKIADLVLPSSDWAERCTYDEEIDGNMILTFDQAVEAPGECKDDWWFFLHLGKLIKEEDWPWEDEKDMVLWRLREFYGFDLTWDEFQSETVRSTEPGGEAGEVVYEKYKKGLMRPDGRPGFPTPTGRIEFWCDALASFGYDPLPDYVEPLESLVSQPELAEEYPLTVITGHRLYSFFHSAWTNIPAQRKLYPEPFALVHPDDAQAFGVTDGEWITISSPRGKIISKARVTREIKKGVVAVPRPGWRDECPELGLPGYGWNKANGNILVPSTPAEPGYGATAMRSSLCKIESGRGDL</sequence>
<dbReference type="EMBL" id="JAJMLW010000001">
    <property type="protein sequence ID" value="MCI2241421.1"/>
    <property type="molecule type" value="Genomic_DNA"/>
</dbReference>
<dbReference type="Gene3D" id="2.40.40.20">
    <property type="match status" value="1"/>
</dbReference>
<keyword evidence="4" id="KW-0411">Iron-sulfur</keyword>
<keyword evidence="3" id="KW-0408">Iron</keyword>
<dbReference type="SUPFAM" id="SSF53706">
    <property type="entry name" value="Formate dehydrogenase/DMSO reductase, domains 1-3"/>
    <property type="match status" value="1"/>
</dbReference>
<gene>
    <name evidence="6" type="ORF">LPT13_03515</name>
</gene>
<evidence type="ECO:0000313" key="7">
    <source>
        <dbReference type="Proteomes" id="UP001430755"/>
    </source>
</evidence>
<dbReference type="InterPro" id="IPR037949">
    <property type="entry name" value="MopB_CT_Acetylene-hydratase"/>
</dbReference>
<feature type="domain" description="4Fe-4S Mo/W bis-MGD-type" evidence="5">
    <location>
        <begin position="3"/>
        <end position="59"/>
    </location>
</feature>
<dbReference type="Pfam" id="PF00384">
    <property type="entry name" value="Molybdopterin"/>
    <property type="match status" value="1"/>
</dbReference>
<dbReference type="PROSITE" id="PS51669">
    <property type="entry name" value="4FE4S_MOW_BIS_MGD"/>
    <property type="match status" value="1"/>
</dbReference>
<evidence type="ECO:0000256" key="2">
    <source>
        <dbReference type="ARBA" id="ARBA00022723"/>
    </source>
</evidence>
<evidence type="ECO:0000259" key="5">
    <source>
        <dbReference type="PROSITE" id="PS51669"/>
    </source>
</evidence>
<evidence type="ECO:0000256" key="1">
    <source>
        <dbReference type="ARBA" id="ARBA00010312"/>
    </source>
</evidence>
<proteinExistence type="inferred from homology"/>
<evidence type="ECO:0000256" key="4">
    <source>
        <dbReference type="ARBA" id="ARBA00023014"/>
    </source>
</evidence>
<dbReference type="InterPro" id="IPR006657">
    <property type="entry name" value="MoPterin_dinucl-bd_dom"/>
</dbReference>
<name>A0ABS9WEY8_9ACTN</name>
<comment type="caution">
    <text evidence="6">The sequence shown here is derived from an EMBL/GenBank/DDBJ whole genome shotgun (WGS) entry which is preliminary data.</text>
</comment>
<dbReference type="InterPro" id="IPR050612">
    <property type="entry name" value="Prok_Mopterin_Oxidored"/>
</dbReference>
<dbReference type="InterPro" id="IPR009010">
    <property type="entry name" value="Asp_de-COase-like_dom_sf"/>
</dbReference>
<dbReference type="SMART" id="SM00926">
    <property type="entry name" value="Molybdop_Fe4S4"/>
    <property type="match status" value="1"/>
</dbReference>
<accession>A0ABS9WEY8</accession>
<dbReference type="CDD" id="cd02781">
    <property type="entry name" value="MopB_CT_Acetylene-hydratase"/>
    <property type="match status" value="1"/>
</dbReference>
<dbReference type="PANTHER" id="PTHR43742">
    <property type="entry name" value="TRIMETHYLAMINE-N-OXIDE REDUCTASE"/>
    <property type="match status" value="1"/>
</dbReference>
<protein>
    <submittedName>
        <fullName evidence="6">Molybdopterin-dependent oxidoreductase</fullName>
    </submittedName>
</protein>
<comment type="similarity">
    <text evidence="1">Belongs to the prokaryotic molybdopterin-containing oxidoreductase family.</text>
</comment>
<dbReference type="Pfam" id="PF01568">
    <property type="entry name" value="Molydop_binding"/>
    <property type="match status" value="1"/>
</dbReference>
<dbReference type="Gene3D" id="3.40.50.740">
    <property type="match status" value="1"/>
</dbReference>
<evidence type="ECO:0000256" key="3">
    <source>
        <dbReference type="ARBA" id="ARBA00023004"/>
    </source>
</evidence>
<dbReference type="Proteomes" id="UP001430755">
    <property type="component" value="Unassembled WGS sequence"/>
</dbReference>
<dbReference type="RefSeq" id="WP_242163571.1">
    <property type="nucleotide sequence ID" value="NZ_JAJMLW010000001.1"/>
</dbReference>
<evidence type="ECO:0000313" key="6">
    <source>
        <dbReference type="EMBL" id="MCI2241421.1"/>
    </source>
</evidence>
<dbReference type="Gene3D" id="2.20.25.90">
    <property type="entry name" value="ADC-like domains"/>
    <property type="match status" value="1"/>
</dbReference>
<organism evidence="6 7">
    <name type="scientific">Adlercreutzia faecimuris</name>
    <dbReference type="NCBI Taxonomy" id="2897341"/>
    <lineage>
        <taxon>Bacteria</taxon>
        <taxon>Bacillati</taxon>
        <taxon>Actinomycetota</taxon>
        <taxon>Coriobacteriia</taxon>
        <taxon>Eggerthellales</taxon>
        <taxon>Eggerthellaceae</taxon>
        <taxon>Adlercreutzia</taxon>
    </lineage>
</organism>
<dbReference type="Gene3D" id="3.40.228.10">
    <property type="entry name" value="Dimethylsulfoxide Reductase, domain 2"/>
    <property type="match status" value="1"/>
</dbReference>
<dbReference type="SUPFAM" id="SSF50692">
    <property type="entry name" value="ADC-like"/>
    <property type="match status" value="1"/>
</dbReference>
<dbReference type="InterPro" id="IPR006963">
    <property type="entry name" value="Mopterin_OxRdtase_4Fe-4S_dom"/>
</dbReference>